<evidence type="ECO:0000256" key="1">
    <source>
        <dbReference type="SAM" id="MobiDB-lite"/>
    </source>
</evidence>
<protein>
    <submittedName>
        <fullName evidence="2">Uncharacterized protein</fullName>
    </submittedName>
</protein>
<keyword evidence="3" id="KW-1185">Reference proteome</keyword>
<feature type="region of interest" description="Disordered" evidence="1">
    <location>
        <begin position="1"/>
        <end position="56"/>
    </location>
</feature>
<comment type="caution">
    <text evidence="2">The sequence shown here is derived from an EMBL/GenBank/DDBJ whole genome shotgun (WGS) entry which is preliminary data.</text>
</comment>
<evidence type="ECO:0000313" key="2">
    <source>
        <dbReference type="EMBL" id="TNN56751.1"/>
    </source>
</evidence>
<dbReference type="EMBL" id="SRLO01000421">
    <property type="protein sequence ID" value="TNN56751.1"/>
    <property type="molecule type" value="Genomic_DNA"/>
</dbReference>
<organism evidence="2 3">
    <name type="scientific">Liparis tanakae</name>
    <name type="common">Tanaka's snailfish</name>
    <dbReference type="NCBI Taxonomy" id="230148"/>
    <lineage>
        <taxon>Eukaryota</taxon>
        <taxon>Metazoa</taxon>
        <taxon>Chordata</taxon>
        <taxon>Craniata</taxon>
        <taxon>Vertebrata</taxon>
        <taxon>Euteleostomi</taxon>
        <taxon>Actinopterygii</taxon>
        <taxon>Neopterygii</taxon>
        <taxon>Teleostei</taxon>
        <taxon>Neoteleostei</taxon>
        <taxon>Acanthomorphata</taxon>
        <taxon>Eupercaria</taxon>
        <taxon>Perciformes</taxon>
        <taxon>Cottioidei</taxon>
        <taxon>Cottales</taxon>
        <taxon>Liparidae</taxon>
        <taxon>Liparis</taxon>
    </lineage>
</organism>
<feature type="compositionally biased region" description="Polar residues" evidence="1">
    <location>
        <begin position="38"/>
        <end position="47"/>
    </location>
</feature>
<sequence length="79" mass="8736">MKPLLSPGPRGPRGPEDCRLGPREPSREQNHGPDPTEPNGTQQNPTEPNRPPDLQIGCHTAELEQNRLLTFKTDFVSAL</sequence>
<name>A0A4Z2GTT7_9TELE</name>
<proteinExistence type="predicted"/>
<gene>
    <name evidence="2" type="ORF">EYF80_033009</name>
</gene>
<feature type="compositionally biased region" description="Basic and acidic residues" evidence="1">
    <location>
        <begin position="13"/>
        <end position="31"/>
    </location>
</feature>
<evidence type="ECO:0000313" key="3">
    <source>
        <dbReference type="Proteomes" id="UP000314294"/>
    </source>
</evidence>
<accession>A0A4Z2GTT7</accession>
<reference evidence="2 3" key="1">
    <citation type="submission" date="2019-03" db="EMBL/GenBank/DDBJ databases">
        <title>First draft genome of Liparis tanakae, snailfish: a comprehensive survey of snailfish specific genes.</title>
        <authorList>
            <person name="Kim W."/>
            <person name="Song I."/>
            <person name="Jeong J.-H."/>
            <person name="Kim D."/>
            <person name="Kim S."/>
            <person name="Ryu S."/>
            <person name="Song J.Y."/>
            <person name="Lee S.K."/>
        </authorList>
    </citation>
    <scope>NUCLEOTIDE SEQUENCE [LARGE SCALE GENOMIC DNA]</scope>
    <source>
        <tissue evidence="2">Muscle</tissue>
    </source>
</reference>
<dbReference type="AlphaFoldDB" id="A0A4Z2GTT7"/>
<dbReference type="Proteomes" id="UP000314294">
    <property type="component" value="Unassembled WGS sequence"/>
</dbReference>